<accession>A0A182S1L8</accession>
<keyword evidence="1" id="KW-1133">Transmembrane helix</keyword>
<keyword evidence="1" id="KW-0812">Transmembrane</keyword>
<dbReference type="VEuPathDB" id="VectorBase:AFUN014366"/>
<sequence length="102" mass="11685">MDIWHSVILWVCSFCGLCVLLYICTVRANLKLWKSRFGQTLTLKPNPAGNLPISVYIIQPDTKYGPNIVHLNYDILLQDTKIRDQKLKVDNNFLHGSTINLV</sequence>
<dbReference type="AlphaFoldDB" id="A0A182S1L8"/>
<dbReference type="EnsemblMetazoa" id="AFUN014366-RA">
    <property type="protein sequence ID" value="AFUN014366-PA"/>
    <property type="gene ID" value="AFUN014366"/>
</dbReference>
<evidence type="ECO:0000313" key="2">
    <source>
        <dbReference type="EnsemblMetazoa" id="AFUN014366-PA"/>
    </source>
</evidence>
<organism evidence="2">
    <name type="scientific">Anopheles funestus</name>
    <name type="common">African malaria mosquito</name>
    <dbReference type="NCBI Taxonomy" id="62324"/>
    <lineage>
        <taxon>Eukaryota</taxon>
        <taxon>Metazoa</taxon>
        <taxon>Ecdysozoa</taxon>
        <taxon>Arthropoda</taxon>
        <taxon>Hexapoda</taxon>
        <taxon>Insecta</taxon>
        <taxon>Pterygota</taxon>
        <taxon>Neoptera</taxon>
        <taxon>Endopterygota</taxon>
        <taxon>Diptera</taxon>
        <taxon>Nematocera</taxon>
        <taxon>Culicoidea</taxon>
        <taxon>Culicidae</taxon>
        <taxon>Anophelinae</taxon>
        <taxon>Anopheles</taxon>
    </lineage>
</organism>
<protein>
    <submittedName>
        <fullName evidence="2">Uncharacterized protein</fullName>
    </submittedName>
</protein>
<evidence type="ECO:0000256" key="1">
    <source>
        <dbReference type="SAM" id="Phobius"/>
    </source>
</evidence>
<proteinExistence type="predicted"/>
<reference evidence="2" key="1">
    <citation type="submission" date="2020-05" db="UniProtKB">
        <authorList>
            <consortium name="EnsemblMetazoa"/>
        </authorList>
    </citation>
    <scope>IDENTIFICATION</scope>
    <source>
        <strain evidence="2">FUMOZ</strain>
    </source>
</reference>
<name>A0A182S1L8_ANOFN</name>
<feature type="transmembrane region" description="Helical" evidence="1">
    <location>
        <begin position="6"/>
        <end position="26"/>
    </location>
</feature>
<keyword evidence="1" id="KW-0472">Membrane</keyword>